<dbReference type="Proteomes" id="UP000286701">
    <property type="component" value="Unassembled WGS sequence"/>
</dbReference>
<dbReference type="RefSeq" id="WP_128533827.1">
    <property type="nucleotide sequence ID" value="NZ_SBIW01000004.1"/>
</dbReference>
<dbReference type="EMBL" id="SBIW01000004">
    <property type="protein sequence ID" value="RWY52242.1"/>
    <property type="molecule type" value="Genomic_DNA"/>
</dbReference>
<evidence type="ECO:0000313" key="2">
    <source>
        <dbReference type="Proteomes" id="UP000286701"/>
    </source>
</evidence>
<comment type="caution">
    <text evidence="1">The sequence shown here is derived from an EMBL/GenBank/DDBJ whole genome shotgun (WGS) entry which is preliminary data.</text>
</comment>
<evidence type="ECO:0000313" key="1">
    <source>
        <dbReference type="EMBL" id="RWY52242.1"/>
    </source>
</evidence>
<keyword evidence="2" id="KW-1185">Reference proteome</keyword>
<dbReference type="OrthoDB" id="754271at2"/>
<sequence>MDIDGNESIAASFPANYINAELGITLSAEQFEPFKTGIYAGSMDEKWNIFVLGDVLFFSRSWTNNCIFKVYIEEQEDLVLLKNVDINNDPAEYRVVDIKASVDHVKWIIQLYLSRQEVVDPKLKLPFIRDTIRKEDPDNECSKIVGSRTVAQVRHIYNALNSSPNDELFTVRGWVKFEANLLSRVDKEALVSIYITNKAKDIAKTLYFDETANELLGSIIIEKIRAE</sequence>
<dbReference type="AlphaFoldDB" id="A0A444MNM2"/>
<name>A0A444MNM2_9SPHI</name>
<gene>
    <name evidence="1" type="ORF">EPL05_09995</name>
</gene>
<reference evidence="1 2" key="1">
    <citation type="submission" date="2019-01" db="EMBL/GenBank/DDBJ databases">
        <title>Mucilaginibacter antarcticum sp. nov., isolated from antarctic soil.</title>
        <authorList>
            <person name="Yan Y.-Q."/>
            <person name="Du Z.-J."/>
        </authorList>
    </citation>
    <scope>NUCLEOTIDE SEQUENCE [LARGE SCALE GENOMIC DNA]</scope>
    <source>
        <strain evidence="1 2">F01003</strain>
    </source>
</reference>
<proteinExistence type="predicted"/>
<accession>A0A444MNM2</accession>
<organism evidence="1 2">
    <name type="scientific">Mucilaginibacter gilvus</name>
    <dbReference type="NCBI Taxonomy" id="2305909"/>
    <lineage>
        <taxon>Bacteria</taxon>
        <taxon>Pseudomonadati</taxon>
        <taxon>Bacteroidota</taxon>
        <taxon>Sphingobacteriia</taxon>
        <taxon>Sphingobacteriales</taxon>
        <taxon>Sphingobacteriaceae</taxon>
        <taxon>Mucilaginibacter</taxon>
    </lineage>
</organism>
<protein>
    <submittedName>
        <fullName evidence="1">Uncharacterized protein</fullName>
    </submittedName>
</protein>